<dbReference type="AlphaFoldDB" id="A0A239NQA9"/>
<sequence>MFAGAVEDGALDGNNSTSQVKSGQDKERPDPLSVATTAEFVQALKALKVWAGDPSLQVLSRRTKIPTSTLADALNPGRRRLPPLDTVRSVASACGAAGADLERWEKAWRGLRQTDGRRLEAEGEPVRNSALTAWSETGGYLPRQLPPDANGFYGRTAALSALDATLRDAGQTALSAIPIAIVTGSAGVGKTALAVHWAHAVAKRFPDGQLYVNLRGHSMDPALTATQALSLLLQSLGVPPERIPVDPELQAGMYRSLLAGRRMLVLLDNAVDVAQARPLLPSSPGCHVVITSRDALTGLVAREGARRCILDVLEPQEATVLLRNLIGAERADAEEDSVAELGRLCVHLPLALRIVGANLANHPSRDIAHYVSELKESDLLSGLEVEGDPEMAVAAAFDLSYMALSSAARHMFRLLALVSGPDISREAAAVLAGIPVLEASRILQGLASAHLLEEHEPSRYRRHDLLSLYAHQRVQAEETPEDRDCALERVLAWYVSRINVAADVAYPTFRRLTMQASEPVREKASFQFRNEREALVWLSTELPNLVAAVNHAAAHKPHHRRACHLADALRGYFTLHRRDADWVVAVRSTLAAAHDDGRSIEQAAMHLCLGTALGAIDDDRSALEEYTLAAHIYAELGDVQGHSVAENNMGNCHLKFGQLKDAARHFHLSVQLADDPITQVNLALVNRDIGRLSEALSWAERAAASAEAIGDHEAYRCALTVLSSIETRLGRPESAHLHATAVLNAGRSIGNRATEADALAKVAAACIQLDRPTEALGHALQALELIRDGVARTGDEQALISIVHAHLVAAPLSDTIALAERVLAEFQERGFRLAAARTQVLLGRALTGQDASAAAEHWEHALAVMIDVGAADAEEVRALLQTL</sequence>
<evidence type="ECO:0000313" key="4">
    <source>
        <dbReference type="Proteomes" id="UP000198280"/>
    </source>
</evidence>
<evidence type="ECO:0000256" key="1">
    <source>
        <dbReference type="SAM" id="MobiDB-lite"/>
    </source>
</evidence>
<proteinExistence type="predicted"/>
<dbReference type="Pfam" id="PF00931">
    <property type="entry name" value="NB-ARC"/>
    <property type="match status" value="1"/>
</dbReference>
<dbReference type="PRINTS" id="PR00364">
    <property type="entry name" value="DISEASERSIST"/>
</dbReference>
<dbReference type="Proteomes" id="UP000198280">
    <property type="component" value="Unassembled WGS sequence"/>
</dbReference>
<protein>
    <submittedName>
        <fullName evidence="3">Tetratricopeptide repeat-containing protein</fullName>
    </submittedName>
</protein>
<dbReference type="SMART" id="SM00028">
    <property type="entry name" value="TPR"/>
    <property type="match status" value="3"/>
</dbReference>
<organism evidence="3 4">
    <name type="scientific">Actinacidiphila glaucinigra</name>
    <dbReference type="NCBI Taxonomy" id="235986"/>
    <lineage>
        <taxon>Bacteria</taxon>
        <taxon>Bacillati</taxon>
        <taxon>Actinomycetota</taxon>
        <taxon>Actinomycetes</taxon>
        <taxon>Kitasatosporales</taxon>
        <taxon>Streptomycetaceae</taxon>
        <taxon>Actinacidiphila</taxon>
    </lineage>
</organism>
<dbReference type="GO" id="GO:0043531">
    <property type="term" value="F:ADP binding"/>
    <property type="evidence" value="ECO:0007669"/>
    <property type="project" value="InterPro"/>
</dbReference>
<reference evidence="3 4" key="1">
    <citation type="submission" date="2017-06" db="EMBL/GenBank/DDBJ databases">
        <authorList>
            <person name="Kim H.J."/>
            <person name="Triplett B.A."/>
        </authorList>
    </citation>
    <scope>NUCLEOTIDE SEQUENCE [LARGE SCALE GENOMIC DNA]</scope>
    <source>
        <strain evidence="3 4">CGMCC 4.1858</strain>
    </source>
</reference>
<dbReference type="PANTHER" id="PTHR47691">
    <property type="entry name" value="REGULATOR-RELATED"/>
    <property type="match status" value="1"/>
</dbReference>
<feature type="domain" description="NB-ARC" evidence="2">
    <location>
        <begin position="179"/>
        <end position="329"/>
    </location>
</feature>
<dbReference type="Gene3D" id="3.40.50.300">
    <property type="entry name" value="P-loop containing nucleotide triphosphate hydrolases"/>
    <property type="match status" value="1"/>
</dbReference>
<dbReference type="InterPro" id="IPR027417">
    <property type="entry name" value="P-loop_NTPase"/>
</dbReference>
<feature type="compositionally biased region" description="Polar residues" evidence="1">
    <location>
        <begin position="13"/>
        <end position="22"/>
    </location>
</feature>
<dbReference type="EMBL" id="FZOF01000041">
    <property type="protein sequence ID" value="SNT56289.1"/>
    <property type="molecule type" value="Genomic_DNA"/>
</dbReference>
<evidence type="ECO:0000313" key="3">
    <source>
        <dbReference type="EMBL" id="SNT56289.1"/>
    </source>
</evidence>
<dbReference type="Pfam" id="PF13424">
    <property type="entry name" value="TPR_12"/>
    <property type="match status" value="1"/>
</dbReference>
<accession>A0A239NQA9</accession>
<dbReference type="InterPro" id="IPR011990">
    <property type="entry name" value="TPR-like_helical_dom_sf"/>
</dbReference>
<dbReference type="OrthoDB" id="581105at2"/>
<dbReference type="InterPro" id="IPR019734">
    <property type="entry name" value="TPR_rpt"/>
</dbReference>
<gene>
    <name evidence="3" type="ORF">SAMN05216252_14136</name>
</gene>
<dbReference type="PANTHER" id="PTHR47691:SF3">
    <property type="entry name" value="HTH-TYPE TRANSCRIPTIONAL REGULATOR RV0890C-RELATED"/>
    <property type="match status" value="1"/>
</dbReference>
<keyword evidence="4" id="KW-1185">Reference proteome</keyword>
<dbReference type="Gene3D" id="1.25.40.10">
    <property type="entry name" value="Tetratricopeptide repeat domain"/>
    <property type="match status" value="2"/>
</dbReference>
<dbReference type="SUPFAM" id="SSF48452">
    <property type="entry name" value="TPR-like"/>
    <property type="match status" value="1"/>
</dbReference>
<evidence type="ECO:0000259" key="2">
    <source>
        <dbReference type="Pfam" id="PF00931"/>
    </source>
</evidence>
<dbReference type="SUPFAM" id="SSF52540">
    <property type="entry name" value="P-loop containing nucleoside triphosphate hydrolases"/>
    <property type="match status" value="1"/>
</dbReference>
<dbReference type="InterPro" id="IPR002182">
    <property type="entry name" value="NB-ARC"/>
</dbReference>
<name>A0A239NQA9_9ACTN</name>
<feature type="region of interest" description="Disordered" evidence="1">
    <location>
        <begin position="1"/>
        <end position="32"/>
    </location>
</feature>